<dbReference type="AlphaFoldDB" id="A0A0C3GJ19"/>
<dbReference type="Proteomes" id="UP000054321">
    <property type="component" value="Unassembled WGS sequence"/>
</dbReference>
<dbReference type="InParanoid" id="A0A0C3GJ19"/>
<dbReference type="GO" id="GO:0016709">
    <property type="term" value="F:oxidoreductase activity, acting on paired donors, with incorporation or reduction of molecular oxygen, NAD(P)H as one donor, and incorporation of one atom of oxygen"/>
    <property type="evidence" value="ECO:0007669"/>
    <property type="project" value="UniProtKB-ARBA"/>
</dbReference>
<keyword evidence="6" id="KW-1185">Reference proteome</keyword>
<reference evidence="5 6" key="1">
    <citation type="submission" date="2014-04" db="EMBL/GenBank/DDBJ databases">
        <authorList>
            <consortium name="DOE Joint Genome Institute"/>
            <person name="Kuo A."/>
            <person name="Martino E."/>
            <person name="Perotto S."/>
            <person name="Kohler A."/>
            <person name="Nagy L.G."/>
            <person name="Floudas D."/>
            <person name="Copeland A."/>
            <person name="Barry K.W."/>
            <person name="Cichocki N."/>
            <person name="Veneault-Fourrey C."/>
            <person name="LaButti K."/>
            <person name="Lindquist E.A."/>
            <person name="Lipzen A."/>
            <person name="Lundell T."/>
            <person name="Morin E."/>
            <person name="Murat C."/>
            <person name="Sun H."/>
            <person name="Tunlid A."/>
            <person name="Henrissat B."/>
            <person name="Grigoriev I.V."/>
            <person name="Hibbett D.S."/>
            <person name="Martin F."/>
            <person name="Nordberg H.P."/>
            <person name="Cantor M.N."/>
            <person name="Hua S.X."/>
        </authorList>
    </citation>
    <scope>NUCLEOTIDE SEQUENCE [LARGE SCALE GENOMIC DNA]</scope>
    <source>
        <strain evidence="5 6">Zn</strain>
    </source>
</reference>
<keyword evidence="1" id="KW-0285">Flavoprotein</keyword>
<dbReference type="PRINTS" id="PR00420">
    <property type="entry name" value="RNGMNOXGNASE"/>
</dbReference>
<dbReference type="Gene3D" id="3.30.9.10">
    <property type="entry name" value="D-Amino Acid Oxidase, subunit A, domain 2"/>
    <property type="match status" value="1"/>
</dbReference>
<keyword evidence="3" id="KW-0560">Oxidoreductase</keyword>
<dbReference type="EMBL" id="KN832885">
    <property type="protein sequence ID" value="KIM96140.1"/>
    <property type="molecule type" value="Genomic_DNA"/>
</dbReference>
<dbReference type="Gene3D" id="3.40.30.120">
    <property type="match status" value="1"/>
</dbReference>
<evidence type="ECO:0000313" key="6">
    <source>
        <dbReference type="Proteomes" id="UP000054321"/>
    </source>
</evidence>
<dbReference type="HOGENOM" id="CLU_009665_14_0_1"/>
<dbReference type="GO" id="GO:0006744">
    <property type="term" value="P:ubiquinone biosynthetic process"/>
    <property type="evidence" value="ECO:0007669"/>
    <property type="project" value="TreeGrafter"/>
</dbReference>
<proteinExistence type="predicted"/>
<dbReference type="OrthoDB" id="2690153at2759"/>
<feature type="domain" description="FAD-binding" evidence="4">
    <location>
        <begin position="7"/>
        <end position="376"/>
    </location>
</feature>
<dbReference type="Pfam" id="PF01494">
    <property type="entry name" value="FAD_binding_3"/>
    <property type="match status" value="1"/>
</dbReference>
<dbReference type="SUPFAM" id="SSF51905">
    <property type="entry name" value="FAD/NAD(P)-binding domain"/>
    <property type="match status" value="1"/>
</dbReference>
<dbReference type="Pfam" id="PF21274">
    <property type="entry name" value="Rng_hyd_C"/>
    <property type="match status" value="1"/>
</dbReference>
<evidence type="ECO:0000256" key="2">
    <source>
        <dbReference type="ARBA" id="ARBA00022827"/>
    </source>
</evidence>
<dbReference type="GO" id="GO:0071949">
    <property type="term" value="F:FAD binding"/>
    <property type="evidence" value="ECO:0007669"/>
    <property type="project" value="InterPro"/>
</dbReference>
<name>A0A0C3GJ19_OIDMZ</name>
<sequence length="602" mass="67214">MANIVNVPVIIIGGGGCGLTMSCFLSDFGIEHFLFERHQGTSLLPKAHYLNQRTMEILRQHHMADEIIIQGAPLENFCQVAWATSLGGSEPSDRQLIHKRACFGGDDGSPKAQMYKRDAPLRSANLPLLRLEPILRALAEERNPGRILFSHNVSDFIDDSHSVLVTVQDSNGIQGQYRCQYLIGADGGRFVGPKLGVQMEGPKDITDMVSIYFKADLSEYWDDRYFACHFINGSCATVFESGALVPLGPIWGRHSGEWVIHFGFDLDDGSRFDEDKLIPRVRTLLKLPNLDIEVLRTSHWILERVLANKYSEGRVFLAGDAAHRRPPTTGLGLNTSIEDSLNLAWKLALVLKKKIGPEILDTYEYERRPIGRRNCDWGLFAFKNSNVINAAIGLVPGQEEANKSSFTQLFEDSEIGRSRRAQVALIVDSQCIEFSAHDIELGFHYNEGFHIPDGTDAPDSDPFGQVYVPTTRPGHRLPHAWVERNNFIISTHDLVGSDGAFLVITDLYGSHWVSTAQQCASIYNIKITTAQFGPRGTNFISVIDHDEQWEKVKGLKRGGALLVRPDNFVAWRSRYASKKKGSELAIVISSLMHKRNAATSNR</sequence>
<gene>
    <name evidence="5" type="ORF">OIDMADRAFT_33523</name>
</gene>
<evidence type="ECO:0000256" key="1">
    <source>
        <dbReference type="ARBA" id="ARBA00022630"/>
    </source>
</evidence>
<evidence type="ECO:0000313" key="5">
    <source>
        <dbReference type="EMBL" id="KIM96140.1"/>
    </source>
</evidence>
<dbReference type="STRING" id="913774.A0A0C3GJ19"/>
<evidence type="ECO:0000259" key="4">
    <source>
        <dbReference type="Pfam" id="PF01494"/>
    </source>
</evidence>
<dbReference type="InterPro" id="IPR002938">
    <property type="entry name" value="FAD-bd"/>
</dbReference>
<organism evidence="5 6">
    <name type="scientific">Oidiodendron maius (strain Zn)</name>
    <dbReference type="NCBI Taxonomy" id="913774"/>
    <lineage>
        <taxon>Eukaryota</taxon>
        <taxon>Fungi</taxon>
        <taxon>Dikarya</taxon>
        <taxon>Ascomycota</taxon>
        <taxon>Pezizomycotina</taxon>
        <taxon>Leotiomycetes</taxon>
        <taxon>Leotiomycetes incertae sedis</taxon>
        <taxon>Myxotrichaceae</taxon>
        <taxon>Oidiodendron</taxon>
    </lineage>
</organism>
<dbReference type="PANTHER" id="PTHR43004:SF6">
    <property type="entry name" value="FAD_NAD(P)-BINDING OXIDOREDUCTASE FAMILY PROTEIN"/>
    <property type="match status" value="1"/>
</dbReference>
<dbReference type="InterPro" id="IPR050641">
    <property type="entry name" value="RIFMO-like"/>
</dbReference>
<keyword evidence="2" id="KW-0274">FAD</keyword>
<accession>A0A0C3GJ19</accession>
<protein>
    <recommendedName>
        <fullName evidence="4">FAD-binding domain-containing protein</fullName>
    </recommendedName>
</protein>
<dbReference type="PANTHER" id="PTHR43004">
    <property type="entry name" value="TRK SYSTEM POTASSIUM UPTAKE PROTEIN"/>
    <property type="match status" value="1"/>
</dbReference>
<dbReference type="Gene3D" id="3.50.50.60">
    <property type="entry name" value="FAD/NAD(P)-binding domain"/>
    <property type="match status" value="1"/>
</dbReference>
<dbReference type="InterPro" id="IPR036188">
    <property type="entry name" value="FAD/NAD-bd_sf"/>
</dbReference>
<reference evidence="6" key="2">
    <citation type="submission" date="2015-01" db="EMBL/GenBank/DDBJ databases">
        <title>Evolutionary Origins and Diversification of the Mycorrhizal Mutualists.</title>
        <authorList>
            <consortium name="DOE Joint Genome Institute"/>
            <consortium name="Mycorrhizal Genomics Consortium"/>
            <person name="Kohler A."/>
            <person name="Kuo A."/>
            <person name="Nagy L.G."/>
            <person name="Floudas D."/>
            <person name="Copeland A."/>
            <person name="Barry K.W."/>
            <person name="Cichocki N."/>
            <person name="Veneault-Fourrey C."/>
            <person name="LaButti K."/>
            <person name="Lindquist E.A."/>
            <person name="Lipzen A."/>
            <person name="Lundell T."/>
            <person name="Morin E."/>
            <person name="Murat C."/>
            <person name="Riley R."/>
            <person name="Ohm R."/>
            <person name="Sun H."/>
            <person name="Tunlid A."/>
            <person name="Henrissat B."/>
            <person name="Grigoriev I.V."/>
            <person name="Hibbett D.S."/>
            <person name="Martin F."/>
        </authorList>
    </citation>
    <scope>NUCLEOTIDE SEQUENCE [LARGE SCALE GENOMIC DNA]</scope>
    <source>
        <strain evidence="6">Zn</strain>
    </source>
</reference>
<dbReference type="GO" id="GO:0005739">
    <property type="term" value="C:mitochondrion"/>
    <property type="evidence" value="ECO:0007669"/>
    <property type="project" value="TreeGrafter"/>
</dbReference>
<evidence type="ECO:0000256" key="3">
    <source>
        <dbReference type="ARBA" id="ARBA00023002"/>
    </source>
</evidence>